<dbReference type="GO" id="GO:0019622">
    <property type="term" value="P:3-(3-hydroxy)phenylpropionate catabolic process"/>
    <property type="evidence" value="ECO:0007669"/>
    <property type="project" value="TreeGrafter"/>
</dbReference>
<dbReference type="InterPro" id="IPR050631">
    <property type="entry name" value="PheA/TfdB_FAD_monoxygenase"/>
</dbReference>
<dbReference type="InterPro" id="IPR036188">
    <property type="entry name" value="FAD/NAD-bd_sf"/>
</dbReference>
<protein>
    <submittedName>
        <fullName evidence="3">3-(3-hydroxyphenyl)propionate hydroxylase</fullName>
    </submittedName>
</protein>
<dbReference type="SUPFAM" id="SSF51905">
    <property type="entry name" value="FAD/NAD(P)-binding domain"/>
    <property type="match status" value="1"/>
</dbReference>
<accession>A0A158FV20</accession>
<keyword evidence="4" id="KW-1185">Reference proteome</keyword>
<dbReference type="PANTHER" id="PTHR43476">
    <property type="entry name" value="3-(3-HYDROXY-PHENYL)PROPIONATE/3-HYDROXYCINNAMIC ACID HYDROXYLASE"/>
    <property type="match status" value="1"/>
</dbReference>
<evidence type="ECO:0000313" key="4">
    <source>
        <dbReference type="Proteomes" id="UP000054770"/>
    </source>
</evidence>
<evidence type="ECO:0000256" key="1">
    <source>
        <dbReference type="ARBA" id="ARBA00023002"/>
    </source>
</evidence>
<sequence>MVPGGPGFRRWEFMRLPHETIEELQKPEKVWELLSPWVTPENATLVRYAVYKFRSLIARDWHNRRVVLAGDAAHQMPPFMGQGMCSGIRDAWNLAWRFDLILKGMSSDRVLEGYTPERRPQVRAVIDASIAMGQVVCISDKDEAARRDEAYLSGQVPPLPPFPGLTDGLICKDSSFASESVAGLLSVHGQVKNLGVESRYDDAVPNGFHVIALDAHPNQYLDAQGKAALAAIGGHSVGVTTDEDKAVKDRVLLDVSGKYKQFFDEHGVKAIVVRPDYYIFGGVKKLEDLPALLADLVSRLPIAERAEAAVS</sequence>
<dbReference type="Proteomes" id="UP000054770">
    <property type="component" value="Unassembled WGS sequence"/>
</dbReference>
<dbReference type="Gene3D" id="3.50.50.60">
    <property type="entry name" value="FAD/NAD(P)-binding domain"/>
    <property type="match status" value="1"/>
</dbReference>
<evidence type="ECO:0000313" key="3">
    <source>
        <dbReference type="EMBL" id="SAL23684.1"/>
    </source>
</evidence>
<dbReference type="Pfam" id="PF01494">
    <property type="entry name" value="FAD_binding_3"/>
    <property type="match status" value="1"/>
</dbReference>
<feature type="domain" description="FAD-binding" evidence="2">
    <location>
        <begin position="47"/>
        <end position="128"/>
    </location>
</feature>
<name>A0A158FV20_9BURK</name>
<dbReference type="Gene3D" id="3.30.9.10">
    <property type="entry name" value="D-Amino Acid Oxidase, subunit A, domain 2"/>
    <property type="match status" value="1"/>
</dbReference>
<dbReference type="PRINTS" id="PR00420">
    <property type="entry name" value="RNGMNOXGNASE"/>
</dbReference>
<dbReference type="AlphaFoldDB" id="A0A158FV20"/>
<organism evidence="3 4">
    <name type="scientific">Caballeronia choica</name>
    <dbReference type="NCBI Taxonomy" id="326476"/>
    <lineage>
        <taxon>Bacteria</taxon>
        <taxon>Pseudomonadati</taxon>
        <taxon>Pseudomonadota</taxon>
        <taxon>Betaproteobacteria</taxon>
        <taxon>Burkholderiales</taxon>
        <taxon>Burkholderiaceae</taxon>
        <taxon>Caballeronia</taxon>
    </lineage>
</organism>
<keyword evidence="1" id="KW-0560">Oxidoreductase</keyword>
<dbReference type="GO" id="GO:0071949">
    <property type="term" value="F:FAD binding"/>
    <property type="evidence" value="ECO:0007669"/>
    <property type="project" value="InterPro"/>
</dbReference>
<gene>
    <name evidence="3" type="ORF">AWB68_00995</name>
</gene>
<dbReference type="PANTHER" id="PTHR43476:SF3">
    <property type="entry name" value="FAD-BINDING MONOOXYGENASE"/>
    <property type="match status" value="1"/>
</dbReference>
<proteinExistence type="predicted"/>
<comment type="caution">
    <text evidence="3">The sequence shown here is derived from an EMBL/GenBank/DDBJ whole genome shotgun (WGS) entry which is preliminary data.</text>
</comment>
<evidence type="ECO:0000259" key="2">
    <source>
        <dbReference type="Pfam" id="PF01494"/>
    </source>
</evidence>
<dbReference type="InterPro" id="IPR002938">
    <property type="entry name" value="FAD-bd"/>
</dbReference>
<dbReference type="EMBL" id="FCON02000007">
    <property type="protein sequence ID" value="SAL23684.1"/>
    <property type="molecule type" value="Genomic_DNA"/>
</dbReference>
<dbReference type="GO" id="GO:0008688">
    <property type="term" value="F:3-(3-hydroxyphenyl)propionate hydroxylase activity"/>
    <property type="evidence" value="ECO:0007669"/>
    <property type="project" value="TreeGrafter"/>
</dbReference>
<reference evidence="3" key="1">
    <citation type="submission" date="2016-01" db="EMBL/GenBank/DDBJ databases">
        <authorList>
            <person name="Peeters C."/>
        </authorList>
    </citation>
    <scope>NUCLEOTIDE SEQUENCE [LARGE SCALE GENOMIC DNA]</scope>
    <source>
        <strain evidence="3">LMG 22940</strain>
    </source>
</reference>